<evidence type="ECO:0000256" key="11">
    <source>
        <dbReference type="ARBA" id="ARBA00049396"/>
    </source>
</evidence>
<feature type="domain" description="Dihydrodipicolinate reductase N-terminal" evidence="13">
    <location>
        <begin position="1"/>
        <end position="109"/>
    </location>
</feature>
<evidence type="ECO:0000256" key="12">
    <source>
        <dbReference type="HAMAP-Rule" id="MF_00102"/>
    </source>
</evidence>
<dbReference type="GO" id="GO:0050661">
    <property type="term" value="F:NADP binding"/>
    <property type="evidence" value="ECO:0007669"/>
    <property type="project" value="UniProtKB-UniRule"/>
</dbReference>
<evidence type="ECO:0000313" key="15">
    <source>
        <dbReference type="EMBL" id="MSU06564.1"/>
    </source>
</evidence>
<evidence type="ECO:0000256" key="9">
    <source>
        <dbReference type="ARBA" id="ARBA00038983"/>
    </source>
</evidence>
<keyword evidence="7 12" id="KW-0457">Lysine biosynthesis</keyword>
<comment type="catalytic activity">
    <reaction evidence="10 12">
        <text>(S)-2,3,4,5-tetrahydrodipicolinate + NADP(+) + H2O = (2S,4S)-4-hydroxy-2,3,4,5-tetrahydrodipicolinate + NADPH + H(+)</text>
        <dbReference type="Rhea" id="RHEA:35331"/>
        <dbReference type="ChEBI" id="CHEBI:15377"/>
        <dbReference type="ChEBI" id="CHEBI:15378"/>
        <dbReference type="ChEBI" id="CHEBI:16845"/>
        <dbReference type="ChEBI" id="CHEBI:57783"/>
        <dbReference type="ChEBI" id="CHEBI:58349"/>
        <dbReference type="ChEBI" id="CHEBI:67139"/>
        <dbReference type="EC" id="1.17.1.8"/>
    </reaction>
</comment>
<evidence type="ECO:0000313" key="16">
    <source>
        <dbReference type="Proteomes" id="UP000460549"/>
    </source>
</evidence>
<gene>
    <name evidence="12 15" type="primary">dapB</name>
    <name evidence="15" type="ORF">FYJ80_07190</name>
</gene>
<evidence type="ECO:0000256" key="3">
    <source>
        <dbReference type="ARBA" id="ARBA00022857"/>
    </source>
</evidence>
<dbReference type="Pfam" id="PF05173">
    <property type="entry name" value="DapB_C"/>
    <property type="match status" value="1"/>
</dbReference>
<evidence type="ECO:0000256" key="1">
    <source>
        <dbReference type="ARBA" id="ARBA00006642"/>
    </source>
</evidence>
<comment type="catalytic activity">
    <reaction evidence="11 12">
        <text>(S)-2,3,4,5-tetrahydrodipicolinate + NAD(+) + H2O = (2S,4S)-4-hydroxy-2,3,4,5-tetrahydrodipicolinate + NADH + H(+)</text>
        <dbReference type="Rhea" id="RHEA:35323"/>
        <dbReference type="ChEBI" id="CHEBI:15377"/>
        <dbReference type="ChEBI" id="CHEBI:15378"/>
        <dbReference type="ChEBI" id="CHEBI:16845"/>
        <dbReference type="ChEBI" id="CHEBI:57540"/>
        <dbReference type="ChEBI" id="CHEBI:57945"/>
        <dbReference type="ChEBI" id="CHEBI:67139"/>
        <dbReference type="EC" id="1.17.1.8"/>
    </reaction>
</comment>
<protein>
    <recommendedName>
        <fullName evidence="9 12">4-hydroxy-tetrahydrodipicolinate reductase</fullName>
        <shortName evidence="12">HTPA reductase</shortName>
        <ecNumber evidence="9 12">1.17.1.8</ecNumber>
    </recommendedName>
</protein>
<accession>A0A7X2PCU3</accession>
<evidence type="ECO:0000256" key="2">
    <source>
        <dbReference type="ARBA" id="ARBA00022605"/>
    </source>
</evidence>
<dbReference type="GO" id="GO:0019877">
    <property type="term" value="P:diaminopimelate biosynthetic process"/>
    <property type="evidence" value="ECO:0007669"/>
    <property type="project" value="UniProtKB-UniRule"/>
</dbReference>
<dbReference type="InterPro" id="IPR022663">
    <property type="entry name" value="DapB_C"/>
</dbReference>
<comment type="subcellular location">
    <subcellularLocation>
        <location evidence="12">Cytoplasm</location>
    </subcellularLocation>
</comment>
<dbReference type="InterPro" id="IPR023940">
    <property type="entry name" value="DHDPR_bac"/>
</dbReference>
<dbReference type="InterPro" id="IPR036291">
    <property type="entry name" value="NAD(P)-bd_dom_sf"/>
</dbReference>
<keyword evidence="6 12" id="KW-0520">NAD</keyword>
<feature type="binding site" evidence="12">
    <location>
        <begin position="106"/>
        <end position="109"/>
    </location>
    <ligand>
        <name>NAD(+)</name>
        <dbReference type="ChEBI" id="CHEBI:57540"/>
    </ligand>
</feature>
<dbReference type="EMBL" id="VUNN01000013">
    <property type="protein sequence ID" value="MSU06564.1"/>
    <property type="molecule type" value="Genomic_DNA"/>
</dbReference>
<feature type="binding site" evidence="12">
    <location>
        <position position="31"/>
    </location>
    <ligand>
        <name>NAD(+)</name>
        <dbReference type="ChEBI" id="CHEBI:57540"/>
    </ligand>
</feature>
<dbReference type="UniPathway" id="UPA00034">
    <property type="reaction ID" value="UER00018"/>
</dbReference>
<dbReference type="PANTHER" id="PTHR20836:SF0">
    <property type="entry name" value="4-HYDROXY-TETRAHYDRODIPICOLINATE REDUCTASE 1, CHLOROPLASTIC-RELATED"/>
    <property type="match status" value="1"/>
</dbReference>
<dbReference type="Proteomes" id="UP000460549">
    <property type="component" value="Unassembled WGS sequence"/>
</dbReference>
<comment type="similarity">
    <text evidence="1 12">Belongs to the DapB family.</text>
</comment>
<sequence>MNIGIVGFGKMGKRIYDLAHESSYCVKAVIDSFSDDSRVTSKSIDKSSLLDVDVVIDFSAPVTAIENIKKYVDLSIPAVIGTTGWYDKLDEVNSYVKEKNGSILYSGNFSLGVAALLKIVSYASKLMNALPSYDVAVHEVHHNKKADSPSGTGLMVAEEIVKNLDRKDKIDCECQHEKIEPNVLHLSSSRVGSIPGIHEVIFDSDVDTITISHSARSRDGFASGALRAAKWLIAEKRAGLFSMDDLINNIFGE</sequence>
<dbReference type="PANTHER" id="PTHR20836">
    <property type="entry name" value="DIHYDRODIPICOLINATE REDUCTASE"/>
    <property type="match status" value="1"/>
</dbReference>
<dbReference type="Gene3D" id="3.30.360.10">
    <property type="entry name" value="Dihydrodipicolinate Reductase, domain 2"/>
    <property type="match status" value="1"/>
</dbReference>
<reference evidence="15 16" key="1">
    <citation type="submission" date="2019-08" db="EMBL/GenBank/DDBJ databases">
        <title>In-depth cultivation of the pig gut microbiome towards novel bacterial diversity and tailored functional studies.</title>
        <authorList>
            <person name="Wylensek D."/>
            <person name="Hitch T.C.A."/>
            <person name="Clavel T."/>
        </authorList>
    </citation>
    <scope>NUCLEOTIDE SEQUENCE [LARGE SCALE GENOMIC DNA]</scope>
    <source>
        <strain evidence="15 16">NM-380-WT-3C1</strain>
    </source>
</reference>
<feature type="binding site" evidence="12">
    <location>
        <begin position="151"/>
        <end position="152"/>
    </location>
    <ligand>
        <name>(S)-2,3,4,5-tetrahydrodipicolinate</name>
        <dbReference type="ChEBI" id="CHEBI:16845"/>
    </ligand>
</feature>
<evidence type="ECO:0000259" key="14">
    <source>
        <dbReference type="Pfam" id="PF05173"/>
    </source>
</evidence>
<dbReference type="RefSeq" id="WP_154425536.1">
    <property type="nucleotide sequence ID" value="NZ_VUNN01000013.1"/>
</dbReference>
<comment type="caution">
    <text evidence="12">Was originally thought to be a dihydrodipicolinate reductase (DHDPR), catalyzing the conversion of dihydrodipicolinate to tetrahydrodipicolinate. However, it was shown in E.coli that the substrate of the enzymatic reaction is not dihydrodipicolinate (DHDP) but in fact (2S,4S)-4-hydroxy-2,3,4,5-tetrahydrodipicolinic acid (HTPA), the product released by the DapA-catalyzed reaction.</text>
</comment>
<dbReference type="SUPFAM" id="SSF51735">
    <property type="entry name" value="NAD(P)-binding Rossmann-fold domains"/>
    <property type="match status" value="1"/>
</dbReference>
<evidence type="ECO:0000256" key="10">
    <source>
        <dbReference type="ARBA" id="ARBA00049080"/>
    </source>
</evidence>
<evidence type="ECO:0000256" key="7">
    <source>
        <dbReference type="ARBA" id="ARBA00023154"/>
    </source>
</evidence>
<dbReference type="PIRSF" id="PIRSF000161">
    <property type="entry name" value="DHPR"/>
    <property type="match status" value="1"/>
</dbReference>
<dbReference type="HAMAP" id="MF_00102">
    <property type="entry name" value="DapB"/>
    <property type="match status" value="1"/>
</dbReference>
<organism evidence="15 16">
    <name type="scientific">Bullifex porci</name>
    <dbReference type="NCBI Taxonomy" id="2606638"/>
    <lineage>
        <taxon>Bacteria</taxon>
        <taxon>Pseudomonadati</taxon>
        <taxon>Spirochaetota</taxon>
        <taxon>Spirochaetia</taxon>
        <taxon>Spirochaetales</taxon>
        <taxon>Spirochaetaceae</taxon>
        <taxon>Bullifex</taxon>
    </lineage>
</organism>
<comment type="function">
    <text evidence="12">Catalyzes the conversion of 4-hydroxy-tetrahydrodipicolinate (HTPA) to tetrahydrodipicolinate.</text>
</comment>
<evidence type="ECO:0000259" key="13">
    <source>
        <dbReference type="Pfam" id="PF01113"/>
    </source>
</evidence>
<dbReference type="GO" id="GO:0009089">
    <property type="term" value="P:lysine biosynthetic process via diaminopimelate"/>
    <property type="evidence" value="ECO:0007669"/>
    <property type="project" value="UniProtKB-UniRule"/>
</dbReference>
<dbReference type="Gene3D" id="3.40.50.720">
    <property type="entry name" value="NAD(P)-binding Rossmann-like Domain"/>
    <property type="match status" value="1"/>
</dbReference>
<dbReference type="Pfam" id="PF01113">
    <property type="entry name" value="DapB_N"/>
    <property type="match status" value="1"/>
</dbReference>
<comment type="caution">
    <text evidence="12">Lacks conserved residue(s) required for the propagation of feature annotation.</text>
</comment>
<keyword evidence="12" id="KW-0963">Cytoplasm</keyword>
<dbReference type="SUPFAM" id="SSF55347">
    <property type="entry name" value="Glyceraldehyde-3-phosphate dehydrogenase-like, C-terminal domain"/>
    <property type="match status" value="1"/>
</dbReference>
<evidence type="ECO:0000256" key="6">
    <source>
        <dbReference type="ARBA" id="ARBA00023027"/>
    </source>
</evidence>
<keyword evidence="5 12" id="KW-0560">Oxidoreductase</keyword>
<keyword evidence="2 12" id="KW-0028">Amino-acid biosynthesis</keyword>
<dbReference type="GO" id="GO:0005829">
    <property type="term" value="C:cytosol"/>
    <property type="evidence" value="ECO:0007669"/>
    <property type="project" value="TreeGrafter"/>
</dbReference>
<comment type="caution">
    <text evidence="15">The sequence shown here is derived from an EMBL/GenBank/DDBJ whole genome shotgun (WGS) entry which is preliminary data.</text>
</comment>
<dbReference type="InterPro" id="IPR000846">
    <property type="entry name" value="DapB_N"/>
</dbReference>
<comment type="subunit">
    <text evidence="12">Homotetramer.</text>
</comment>
<feature type="domain" description="Dihydrodipicolinate reductase C-terminal" evidence="14">
    <location>
        <begin position="112"/>
        <end position="246"/>
    </location>
</feature>
<dbReference type="GO" id="GO:0008839">
    <property type="term" value="F:4-hydroxy-tetrahydrodipicolinate reductase"/>
    <property type="evidence" value="ECO:0007669"/>
    <property type="project" value="UniProtKB-UniRule"/>
</dbReference>
<dbReference type="GO" id="GO:0051287">
    <property type="term" value="F:NAD binding"/>
    <property type="evidence" value="ECO:0007669"/>
    <property type="project" value="UniProtKB-UniRule"/>
</dbReference>
<evidence type="ECO:0000256" key="5">
    <source>
        <dbReference type="ARBA" id="ARBA00023002"/>
    </source>
</evidence>
<keyword evidence="4 12" id="KW-0220">Diaminopimelate biosynthesis</keyword>
<keyword evidence="16" id="KW-1185">Reference proteome</keyword>
<dbReference type="EC" id="1.17.1.8" evidence="9 12"/>
<dbReference type="GO" id="GO:0016726">
    <property type="term" value="F:oxidoreductase activity, acting on CH or CH2 groups, NAD or NADP as acceptor"/>
    <property type="evidence" value="ECO:0007669"/>
    <property type="project" value="UniProtKB-UniRule"/>
</dbReference>
<name>A0A7X2PCU3_9SPIO</name>
<evidence type="ECO:0000256" key="4">
    <source>
        <dbReference type="ARBA" id="ARBA00022915"/>
    </source>
</evidence>
<proteinExistence type="inferred from homology"/>
<dbReference type="NCBIfam" id="TIGR00036">
    <property type="entry name" value="dapB"/>
    <property type="match status" value="1"/>
</dbReference>
<evidence type="ECO:0000256" key="8">
    <source>
        <dbReference type="ARBA" id="ARBA00037922"/>
    </source>
</evidence>
<feature type="binding site" evidence="12">
    <location>
        <begin position="81"/>
        <end position="83"/>
    </location>
    <ligand>
        <name>NAD(+)</name>
        <dbReference type="ChEBI" id="CHEBI:57540"/>
    </ligand>
</feature>
<feature type="binding site" evidence="12">
    <location>
        <position position="142"/>
    </location>
    <ligand>
        <name>(S)-2,3,4,5-tetrahydrodipicolinate</name>
        <dbReference type="ChEBI" id="CHEBI:16845"/>
    </ligand>
</feature>
<dbReference type="AlphaFoldDB" id="A0A7X2PCU3"/>
<comment type="pathway">
    <text evidence="8 12">Amino-acid biosynthesis; L-lysine biosynthesis via DAP pathway; (S)-tetrahydrodipicolinate from L-aspartate: step 4/4.</text>
</comment>
<feature type="active site" description="Proton donor/acceptor" evidence="12">
    <location>
        <position position="141"/>
    </location>
</feature>
<feature type="active site" description="Proton donor" evidence="12">
    <location>
        <position position="145"/>
    </location>
</feature>
<keyword evidence="3 12" id="KW-0521">NADP</keyword>